<proteinExistence type="predicted"/>
<keyword evidence="1" id="KW-0812">Transmembrane</keyword>
<dbReference type="RefSeq" id="WP_077854229.1">
    <property type="nucleotide sequence ID" value="NZ_JABTDW010000001.1"/>
</dbReference>
<dbReference type="EMBL" id="JABTDW010000001">
    <property type="protein sequence ID" value="NSB15962.1"/>
    <property type="molecule type" value="Genomic_DNA"/>
</dbReference>
<organism evidence="2 3">
    <name type="scientific">Clostridium beijerinckii</name>
    <name type="common">Clostridium MP</name>
    <dbReference type="NCBI Taxonomy" id="1520"/>
    <lineage>
        <taxon>Bacteria</taxon>
        <taxon>Bacillati</taxon>
        <taxon>Bacillota</taxon>
        <taxon>Clostridia</taxon>
        <taxon>Eubacteriales</taxon>
        <taxon>Clostridiaceae</taxon>
        <taxon>Clostridium</taxon>
    </lineage>
</organism>
<dbReference type="Proteomes" id="UP000822184">
    <property type="component" value="Unassembled WGS sequence"/>
</dbReference>
<accession>A0AAE5H8K5</accession>
<keyword evidence="1" id="KW-0472">Membrane</keyword>
<evidence type="ECO:0000313" key="3">
    <source>
        <dbReference type="Proteomes" id="UP000822184"/>
    </source>
</evidence>
<sequence length="263" mass="30252">MNYFKNELRRALISRNAVIAFVITLLSLLIAFFQFVQFPRHSINSFNNVFDAVDIFIRIRTSTQASILILIAPLLATVVFSDSYLLEKESGFLKFIYLRISNRRYVWTKIIVNGLSSGLVISIASLIILIFLSSIYGIRDTGLNDVYGPFSWIYYTNKLCYAIFLIFISLIFNVIFATLALGISPWIKNRYLTFLFPFFYYIASGTIFTMLGFNSFFSLNCTILFDLILKVSESNVVIYQCILLLVGILLFYFGVIKKNEKNI</sequence>
<protein>
    <submittedName>
        <fullName evidence="2">ABC-type transport system involved in multi-copper enzyme maturation permease subunit</fullName>
    </submittedName>
</protein>
<dbReference type="AlphaFoldDB" id="A0AAE5H8K5"/>
<feature type="transmembrane region" description="Helical" evidence="1">
    <location>
        <begin position="106"/>
        <end position="139"/>
    </location>
</feature>
<evidence type="ECO:0000256" key="1">
    <source>
        <dbReference type="SAM" id="Phobius"/>
    </source>
</evidence>
<feature type="transmembrane region" description="Helical" evidence="1">
    <location>
        <begin position="65"/>
        <end position="85"/>
    </location>
</feature>
<evidence type="ECO:0000313" key="2">
    <source>
        <dbReference type="EMBL" id="NSB15962.1"/>
    </source>
</evidence>
<feature type="transmembrane region" description="Helical" evidence="1">
    <location>
        <begin position="194"/>
        <end position="217"/>
    </location>
</feature>
<comment type="caution">
    <text evidence="2">The sequence shown here is derived from an EMBL/GenBank/DDBJ whole genome shotgun (WGS) entry which is preliminary data.</text>
</comment>
<reference evidence="2" key="1">
    <citation type="submission" date="2020-06" db="EMBL/GenBank/DDBJ databases">
        <title>Genomic insights into acetone-butanol-ethanol (ABE) fermentation by sequencing solventogenic clostridia strains.</title>
        <authorList>
            <person name="Brown S."/>
        </authorList>
    </citation>
    <scope>NUCLEOTIDE SEQUENCE</scope>
    <source>
        <strain evidence="2">DJ123</strain>
    </source>
</reference>
<gene>
    <name evidence="2" type="ORF">BCD95_004221</name>
</gene>
<keyword evidence="1" id="KW-1133">Transmembrane helix</keyword>
<name>A0AAE5H8K5_CLOBE</name>
<feature type="transmembrane region" description="Helical" evidence="1">
    <location>
        <begin position="237"/>
        <end position="256"/>
    </location>
</feature>
<feature type="transmembrane region" description="Helical" evidence="1">
    <location>
        <begin position="159"/>
        <end position="182"/>
    </location>
</feature>
<feature type="transmembrane region" description="Helical" evidence="1">
    <location>
        <begin position="12"/>
        <end position="36"/>
    </location>
</feature>